<feature type="region of interest" description="Disordered" evidence="1">
    <location>
        <begin position="222"/>
        <end position="258"/>
    </location>
</feature>
<accession>A0A2Z7CGX2</accession>
<keyword evidence="2" id="KW-1133">Transmembrane helix</keyword>
<evidence type="ECO:0008006" key="5">
    <source>
        <dbReference type="Google" id="ProtNLM"/>
    </source>
</evidence>
<evidence type="ECO:0000313" key="3">
    <source>
        <dbReference type="EMBL" id="KZV45127.1"/>
    </source>
</evidence>
<dbReference type="PANTHER" id="PTHR35275">
    <property type="entry name" value="ZCF37"/>
    <property type="match status" value="1"/>
</dbReference>
<feature type="compositionally biased region" description="Polar residues" evidence="1">
    <location>
        <begin position="229"/>
        <end position="239"/>
    </location>
</feature>
<dbReference type="PANTHER" id="PTHR35275:SF1">
    <property type="entry name" value="OS07G0585900 PROTEIN"/>
    <property type="match status" value="1"/>
</dbReference>
<dbReference type="AlphaFoldDB" id="A0A2Z7CGX2"/>
<keyword evidence="4" id="KW-1185">Reference proteome</keyword>
<gene>
    <name evidence="3" type="ORF">F511_24169</name>
</gene>
<dbReference type="EMBL" id="KQ996424">
    <property type="protein sequence ID" value="KZV45127.1"/>
    <property type="molecule type" value="Genomic_DNA"/>
</dbReference>
<evidence type="ECO:0000313" key="4">
    <source>
        <dbReference type="Proteomes" id="UP000250235"/>
    </source>
</evidence>
<organism evidence="3 4">
    <name type="scientific">Dorcoceras hygrometricum</name>
    <dbReference type="NCBI Taxonomy" id="472368"/>
    <lineage>
        <taxon>Eukaryota</taxon>
        <taxon>Viridiplantae</taxon>
        <taxon>Streptophyta</taxon>
        <taxon>Embryophyta</taxon>
        <taxon>Tracheophyta</taxon>
        <taxon>Spermatophyta</taxon>
        <taxon>Magnoliopsida</taxon>
        <taxon>eudicotyledons</taxon>
        <taxon>Gunneridae</taxon>
        <taxon>Pentapetalae</taxon>
        <taxon>asterids</taxon>
        <taxon>lamiids</taxon>
        <taxon>Lamiales</taxon>
        <taxon>Gesneriaceae</taxon>
        <taxon>Didymocarpoideae</taxon>
        <taxon>Trichosporeae</taxon>
        <taxon>Loxocarpinae</taxon>
        <taxon>Dorcoceras</taxon>
    </lineage>
</organism>
<dbReference type="OrthoDB" id="1932497at2759"/>
<dbReference type="Proteomes" id="UP000250235">
    <property type="component" value="Unassembled WGS sequence"/>
</dbReference>
<reference evidence="3 4" key="1">
    <citation type="journal article" date="2015" name="Proc. Natl. Acad. Sci. U.S.A.">
        <title>The resurrection genome of Boea hygrometrica: A blueprint for survival of dehydration.</title>
        <authorList>
            <person name="Xiao L."/>
            <person name="Yang G."/>
            <person name="Zhang L."/>
            <person name="Yang X."/>
            <person name="Zhao S."/>
            <person name="Ji Z."/>
            <person name="Zhou Q."/>
            <person name="Hu M."/>
            <person name="Wang Y."/>
            <person name="Chen M."/>
            <person name="Xu Y."/>
            <person name="Jin H."/>
            <person name="Xiao X."/>
            <person name="Hu G."/>
            <person name="Bao F."/>
            <person name="Hu Y."/>
            <person name="Wan P."/>
            <person name="Li L."/>
            <person name="Deng X."/>
            <person name="Kuang T."/>
            <person name="Xiang C."/>
            <person name="Zhu J.K."/>
            <person name="Oliver M.J."/>
            <person name="He Y."/>
        </authorList>
    </citation>
    <scope>NUCLEOTIDE SEQUENCE [LARGE SCALE GENOMIC DNA]</scope>
    <source>
        <strain evidence="4">cv. XS01</strain>
    </source>
</reference>
<feature type="region of interest" description="Disordered" evidence="1">
    <location>
        <begin position="1"/>
        <end position="49"/>
    </location>
</feature>
<feature type="transmembrane region" description="Helical" evidence="2">
    <location>
        <begin position="159"/>
        <end position="192"/>
    </location>
</feature>
<proteinExistence type="predicted"/>
<feature type="compositionally biased region" description="Basic and acidic residues" evidence="1">
    <location>
        <begin position="246"/>
        <end position="258"/>
    </location>
</feature>
<name>A0A2Z7CGX2_9LAMI</name>
<keyword evidence="2" id="KW-0812">Transmembrane</keyword>
<evidence type="ECO:0000256" key="1">
    <source>
        <dbReference type="SAM" id="MobiDB-lite"/>
    </source>
</evidence>
<protein>
    <recommendedName>
        <fullName evidence="5">ZCF37</fullName>
    </recommendedName>
</protein>
<evidence type="ECO:0000256" key="2">
    <source>
        <dbReference type="SAM" id="Phobius"/>
    </source>
</evidence>
<dbReference type="InterPro" id="IPR045880">
    <property type="entry name" value="ZCF37"/>
</dbReference>
<sequence length="258" mass="28983">MFICGSGSFAREEEDDRYTSPCSTPKRSKKNTGFCRTGKDHSSNKNPYAGRGLDKFNALLAELDDRKQKIYTQVGSDEISLVRFVYPNDSDKVKPIVVKAKERSQEKYQRGNDPVTNPAVPAVVQVRGKIESAAAIPDDKEAKRSCTAGFRLENLRRPYYYLPLIVVLILLFLVVYGRSFAILCTSIGWYLIPTVNSWNSSAASSSTRTLKRKKEFTRRFSEKNMVNKEGSSSPTSVLNGLSADKSPQEQEVGRRRSF</sequence>
<keyword evidence="2" id="KW-0472">Membrane</keyword>